<keyword evidence="4 7" id="KW-0812">Transmembrane</keyword>
<comment type="similarity">
    <text evidence="2">Belongs to the bacterial sugar transferase family.</text>
</comment>
<protein>
    <submittedName>
        <fullName evidence="9">Putative colanic acid biosynthesis UDP-glucose lipid carrier transferase</fullName>
    </submittedName>
</protein>
<gene>
    <name evidence="9" type="ORF">FHS27_005132</name>
</gene>
<dbReference type="InterPro" id="IPR003362">
    <property type="entry name" value="Bact_transf"/>
</dbReference>
<dbReference type="Pfam" id="PF02397">
    <property type="entry name" value="Bac_transf"/>
    <property type="match status" value="1"/>
</dbReference>
<dbReference type="SUPFAM" id="SSF51735">
    <property type="entry name" value="NAD(P)-binding Rossmann-fold domains"/>
    <property type="match status" value="1"/>
</dbReference>
<dbReference type="Pfam" id="PF13727">
    <property type="entry name" value="CoA_binding_3"/>
    <property type="match status" value="1"/>
</dbReference>
<accession>A0A7W5E3R2</accession>
<evidence type="ECO:0000256" key="5">
    <source>
        <dbReference type="ARBA" id="ARBA00022989"/>
    </source>
</evidence>
<dbReference type="InterPro" id="IPR017473">
    <property type="entry name" value="Undecaprenyl-P_gluc_Ptfrase"/>
</dbReference>
<dbReference type="PANTHER" id="PTHR30576:SF0">
    <property type="entry name" value="UNDECAPRENYL-PHOSPHATE N-ACETYLGALACTOSAMINYL 1-PHOSPHATE TRANSFERASE-RELATED"/>
    <property type="match status" value="1"/>
</dbReference>
<reference evidence="9 10" key="1">
    <citation type="submission" date="2020-08" db="EMBL/GenBank/DDBJ databases">
        <title>Genomic Encyclopedia of Type Strains, Phase III (KMG-III): the genomes of soil and plant-associated and newly described type strains.</title>
        <authorList>
            <person name="Whitman W."/>
        </authorList>
    </citation>
    <scope>NUCLEOTIDE SEQUENCE [LARGE SCALE GENOMIC DNA]</scope>
    <source>
        <strain evidence="9 10">CECT 8075</strain>
    </source>
</reference>
<sequence length="495" mass="54698">MASTPTATPSLSPSVGSRPSTSIMGGRHWFEFLQPLLDAASIMAALIAVKMFARGYVDDAAWAMGLLAIIVFFLSSKLTGLQRPDQQITVDGEIVSIMTTWALTVFVLAVAAFVTRYGEQFARSVMFAWVMTSPALIGLTRMCLRIVQVGLLRRGIGSRRVAIAGWNQLGQQTKLNVENEPALGLQFAGFYDDRSSDRLIADIEGAPGAEELDESSPALLHGSLNDLVAAARSGEVETVLITLPMRAEKRIRFLLDELSDSTASVYIVPDFFVFELLHSRWTQVGGLPAVSVFENPLFGIDGAAKRVADLVIAISGLIVISIPFCLIALLVKVTSPGPVFFRQRRYGLDGQEIRVWKFRSMRVCDDGPVVKQATANDPRITRVGGILRRTSLDELPQLFNVIEGTMSLVGPRPHASAHNEQYRGLIRGYMMRHKVKPGITGLAQVSGCRGETETLDKMQKRVEFDHQYIRTWSLLLDLRILARTMLVFWKQPEAY</sequence>
<dbReference type="Proteomes" id="UP000536179">
    <property type="component" value="Unassembled WGS sequence"/>
</dbReference>
<comment type="caution">
    <text evidence="9">The sequence shown here is derived from an EMBL/GenBank/DDBJ whole genome shotgun (WGS) entry which is preliminary data.</text>
</comment>
<evidence type="ECO:0000313" key="10">
    <source>
        <dbReference type="Proteomes" id="UP000536179"/>
    </source>
</evidence>
<dbReference type="RefSeq" id="WP_246420765.1">
    <property type="nucleotide sequence ID" value="NZ_JACHXU010000022.1"/>
</dbReference>
<keyword evidence="3 9" id="KW-0808">Transferase</keyword>
<feature type="transmembrane region" description="Helical" evidence="7">
    <location>
        <begin position="61"/>
        <end position="81"/>
    </location>
</feature>
<evidence type="ECO:0000256" key="7">
    <source>
        <dbReference type="SAM" id="Phobius"/>
    </source>
</evidence>
<dbReference type="GO" id="GO:0016020">
    <property type="term" value="C:membrane"/>
    <property type="evidence" value="ECO:0007669"/>
    <property type="project" value="UniProtKB-SubCell"/>
</dbReference>
<evidence type="ECO:0000256" key="6">
    <source>
        <dbReference type="ARBA" id="ARBA00023136"/>
    </source>
</evidence>
<feature type="domain" description="Bacterial sugar transferase" evidence="8">
    <location>
        <begin position="305"/>
        <end position="488"/>
    </location>
</feature>
<name>A0A7W5E3R2_9BACT</name>
<feature type="transmembrane region" description="Helical" evidence="7">
    <location>
        <begin position="310"/>
        <end position="331"/>
    </location>
</feature>
<dbReference type="NCBIfam" id="TIGR03025">
    <property type="entry name" value="EPS_sugtrans"/>
    <property type="match status" value="1"/>
</dbReference>
<evidence type="ECO:0000256" key="2">
    <source>
        <dbReference type="ARBA" id="ARBA00006464"/>
    </source>
</evidence>
<feature type="transmembrane region" description="Helical" evidence="7">
    <location>
        <begin position="126"/>
        <end position="144"/>
    </location>
</feature>
<dbReference type="InterPro" id="IPR017475">
    <property type="entry name" value="EPS_sugar_tfrase"/>
</dbReference>
<dbReference type="EMBL" id="JACHXU010000022">
    <property type="protein sequence ID" value="MBB3209292.1"/>
    <property type="molecule type" value="Genomic_DNA"/>
</dbReference>
<organism evidence="9 10">
    <name type="scientific">Aporhodopirellula rubra</name>
    <dbReference type="NCBI Taxonomy" id="980271"/>
    <lineage>
        <taxon>Bacteria</taxon>
        <taxon>Pseudomonadati</taxon>
        <taxon>Planctomycetota</taxon>
        <taxon>Planctomycetia</taxon>
        <taxon>Pirellulales</taxon>
        <taxon>Pirellulaceae</taxon>
        <taxon>Aporhodopirellula</taxon>
    </lineage>
</organism>
<proteinExistence type="inferred from homology"/>
<comment type="subcellular location">
    <subcellularLocation>
        <location evidence="1">Membrane</location>
        <topology evidence="1">Multi-pass membrane protein</topology>
    </subcellularLocation>
</comment>
<keyword evidence="6 7" id="KW-0472">Membrane</keyword>
<dbReference type="GO" id="GO:0016780">
    <property type="term" value="F:phosphotransferase activity, for other substituted phosphate groups"/>
    <property type="evidence" value="ECO:0007669"/>
    <property type="project" value="TreeGrafter"/>
</dbReference>
<dbReference type="InterPro" id="IPR036291">
    <property type="entry name" value="NAD(P)-bd_dom_sf"/>
</dbReference>
<dbReference type="Gene3D" id="3.40.50.720">
    <property type="entry name" value="NAD(P)-binding Rossmann-like Domain"/>
    <property type="match status" value="1"/>
</dbReference>
<evidence type="ECO:0000259" key="8">
    <source>
        <dbReference type="Pfam" id="PF02397"/>
    </source>
</evidence>
<dbReference type="PANTHER" id="PTHR30576">
    <property type="entry name" value="COLANIC BIOSYNTHESIS UDP-GLUCOSE LIPID CARRIER TRANSFERASE"/>
    <property type="match status" value="1"/>
</dbReference>
<evidence type="ECO:0000256" key="1">
    <source>
        <dbReference type="ARBA" id="ARBA00004141"/>
    </source>
</evidence>
<keyword evidence="10" id="KW-1185">Reference proteome</keyword>
<dbReference type="NCBIfam" id="TIGR03023">
    <property type="entry name" value="WcaJ_sugtrans"/>
    <property type="match status" value="1"/>
</dbReference>
<evidence type="ECO:0000256" key="3">
    <source>
        <dbReference type="ARBA" id="ARBA00022679"/>
    </source>
</evidence>
<keyword evidence="5 7" id="KW-1133">Transmembrane helix</keyword>
<evidence type="ECO:0000256" key="4">
    <source>
        <dbReference type="ARBA" id="ARBA00022692"/>
    </source>
</evidence>
<feature type="transmembrane region" description="Helical" evidence="7">
    <location>
        <begin position="93"/>
        <end position="114"/>
    </location>
</feature>
<evidence type="ECO:0000313" key="9">
    <source>
        <dbReference type="EMBL" id="MBB3209292.1"/>
    </source>
</evidence>
<dbReference type="AlphaFoldDB" id="A0A7W5E3R2"/>